<keyword evidence="4" id="KW-1185">Reference proteome</keyword>
<evidence type="ECO:0000313" key="3">
    <source>
        <dbReference type="EMBL" id="ELU43285.1"/>
    </source>
</evidence>
<evidence type="ECO:0000259" key="2">
    <source>
        <dbReference type="PROSITE" id="PS51140"/>
    </source>
</evidence>
<dbReference type="STRING" id="983506.L8WZA3"/>
<protein>
    <recommendedName>
        <fullName evidence="2">CUE domain-containing protein</fullName>
    </recommendedName>
</protein>
<evidence type="ECO:0000256" key="1">
    <source>
        <dbReference type="SAM" id="MobiDB-lite"/>
    </source>
</evidence>
<dbReference type="Proteomes" id="UP000011668">
    <property type="component" value="Unassembled WGS sequence"/>
</dbReference>
<name>L8WZA3_THACA</name>
<feature type="domain" description="CUE" evidence="2">
    <location>
        <begin position="364"/>
        <end position="409"/>
    </location>
</feature>
<sequence>MATGDTLPIFPIHELKDSIPHERYNIITHHVAQKLGVILDAATSPKGLQAQSLVGFLSSYLGDVARQVLAQTSAQPGSIYTDLLSDPERMIRKYTLRLIGLMASHQADLSVTLLVDLAVAYHPLNSKYLQKIFDQSLSIAPRASEFESTVIPAFTSALVPKHPDVIELREVAYTLRCLTSCGSRVVSLFARQQSFVRSLSECYQTVLPKLVESLGGIHLRGDREPYELTCIEAKVDLLEAYHNIIRTLTTSQTVDLALQVAFQVFEAPGPSALDPVPFLNTGMNDDLNRVVGLIDLFKGALPADDLRLEVMTAQLSPITSRFDLGALGILPTPVGNAPSSPTRTRIDKGKGKLSEENDPTLDLELDSLVTQVLEIFPEQDANAVRSALQLPKFNRSAEAIINELAEGNALPAYIPPPEKTAKSVFLPSSSENAETVLNDKSFIVAQKAEILRRAAEVSDAESEWKSDEEKRPAVVAFFDDDDEYGGGGVVNDGEATSESDSEAGSEVGGPESALELAWLADAHDAETRRSKARADLKIKTSMSDEQIEGWKVMLERNLKFGKGTNSRATKPSYRQPNKSTRHVVRLFIFS</sequence>
<evidence type="ECO:0000313" key="4">
    <source>
        <dbReference type="Proteomes" id="UP000011668"/>
    </source>
</evidence>
<accession>L8WZA3</accession>
<feature type="region of interest" description="Disordered" evidence="1">
    <location>
        <begin position="333"/>
        <end position="358"/>
    </location>
</feature>
<dbReference type="InterPro" id="IPR003892">
    <property type="entry name" value="CUE"/>
</dbReference>
<dbReference type="OrthoDB" id="5577209at2759"/>
<dbReference type="HOGENOM" id="CLU_021373_0_0_1"/>
<dbReference type="AlphaFoldDB" id="L8WZA3"/>
<gene>
    <name evidence="3" type="ORF">AG1IA_02689</name>
</gene>
<organism evidence="3 4">
    <name type="scientific">Thanatephorus cucumeris (strain AG1-IA)</name>
    <name type="common">Rice sheath blight fungus</name>
    <name type="synonym">Rhizoctonia solani</name>
    <dbReference type="NCBI Taxonomy" id="983506"/>
    <lineage>
        <taxon>Eukaryota</taxon>
        <taxon>Fungi</taxon>
        <taxon>Dikarya</taxon>
        <taxon>Basidiomycota</taxon>
        <taxon>Agaricomycotina</taxon>
        <taxon>Agaricomycetes</taxon>
        <taxon>Cantharellales</taxon>
        <taxon>Ceratobasidiaceae</taxon>
        <taxon>Rhizoctonia</taxon>
        <taxon>Rhizoctonia solani AG-1</taxon>
    </lineage>
</organism>
<feature type="region of interest" description="Disordered" evidence="1">
    <location>
        <begin position="479"/>
        <end position="510"/>
    </location>
</feature>
<dbReference type="OMA" id="AQTGWDD"/>
<dbReference type="GO" id="GO:0043130">
    <property type="term" value="F:ubiquitin binding"/>
    <property type="evidence" value="ECO:0007669"/>
    <property type="project" value="InterPro"/>
</dbReference>
<dbReference type="PROSITE" id="PS51140">
    <property type="entry name" value="CUE"/>
    <property type="match status" value="1"/>
</dbReference>
<reference evidence="3 4" key="1">
    <citation type="journal article" date="2013" name="Nat. Commun.">
        <title>The evolution and pathogenic mechanisms of the rice sheath blight pathogen.</title>
        <authorList>
            <person name="Zheng A."/>
            <person name="Lin R."/>
            <person name="Xu L."/>
            <person name="Qin P."/>
            <person name="Tang C."/>
            <person name="Ai P."/>
            <person name="Zhang D."/>
            <person name="Liu Y."/>
            <person name="Sun Z."/>
            <person name="Feng H."/>
            <person name="Wang Y."/>
            <person name="Chen Y."/>
            <person name="Liang X."/>
            <person name="Fu R."/>
            <person name="Li Q."/>
            <person name="Zhang J."/>
            <person name="Yu X."/>
            <person name="Xie Z."/>
            <person name="Ding L."/>
            <person name="Guan P."/>
            <person name="Tang J."/>
            <person name="Liang Y."/>
            <person name="Wang S."/>
            <person name="Deng Q."/>
            <person name="Li S."/>
            <person name="Zhu J."/>
            <person name="Wang L."/>
            <person name="Liu H."/>
            <person name="Li P."/>
        </authorList>
    </citation>
    <scope>NUCLEOTIDE SEQUENCE [LARGE SCALE GENOMIC DNA]</scope>
    <source>
        <strain evidence="4">AG-1 IA</strain>
    </source>
</reference>
<proteinExistence type="predicted"/>
<feature type="compositionally biased region" description="Basic and acidic residues" evidence="1">
    <location>
        <begin position="344"/>
        <end position="355"/>
    </location>
</feature>
<comment type="caution">
    <text evidence="3">The sequence shown here is derived from an EMBL/GenBank/DDBJ whole genome shotgun (WGS) entry which is preliminary data.</text>
</comment>
<dbReference type="EMBL" id="AFRT01000584">
    <property type="protein sequence ID" value="ELU43285.1"/>
    <property type="molecule type" value="Genomic_DNA"/>
</dbReference>